<comment type="caution">
    <text evidence="7">The sequence shown here is derived from an EMBL/GenBank/DDBJ whole genome shotgun (WGS) entry which is preliminary data.</text>
</comment>
<dbReference type="GO" id="GO:0005524">
    <property type="term" value="F:ATP binding"/>
    <property type="evidence" value="ECO:0007669"/>
    <property type="project" value="UniProtKB-KW"/>
</dbReference>
<dbReference type="InterPro" id="IPR050683">
    <property type="entry name" value="Bact_Polysacc_Export_ATP-bd"/>
</dbReference>
<protein>
    <submittedName>
        <fullName evidence="7">Lipopolysaccharide transport system ATP-binding protein</fullName>
    </submittedName>
</protein>
<accession>A0A3N4UWF3</accession>
<reference evidence="7 8" key="1">
    <citation type="submission" date="2018-11" db="EMBL/GenBank/DDBJ databases">
        <title>Genomic Encyclopedia of Type Strains, Phase IV (KMG-IV): sequencing the most valuable type-strain genomes for metagenomic binning, comparative biology and taxonomic classification.</title>
        <authorList>
            <person name="Goeker M."/>
        </authorList>
    </citation>
    <scope>NUCLEOTIDE SEQUENCE [LARGE SCALE GENOMIC DNA]</scope>
    <source>
        <strain evidence="7 8">DSM 101684</strain>
    </source>
</reference>
<dbReference type="InterPro" id="IPR027417">
    <property type="entry name" value="P-loop_NTPase"/>
</dbReference>
<proteinExistence type="inferred from homology"/>
<dbReference type="PANTHER" id="PTHR46743:SF2">
    <property type="entry name" value="TEICHOIC ACIDS EXPORT ATP-BINDING PROTEIN TAGH"/>
    <property type="match status" value="1"/>
</dbReference>
<evidence type="ECO:0000256" key="5">
    <source>
        <dbReference type="ARBA" id="ARBA00022840"/>
    </source>
</evidence>
<dbReference type="SMART" id="SM00382">
    <property type="entry name" value="AAA"/>
    <property type="match status" value="1"/>
</dbReference>
<dbReference type="PANTHER" id="PTHR46743">
    <property type="entry name" value="TEICHOIC ACIDS EXPORT ATP-BINDING PROTEIN TAGH"/>
    <property type="match status" value="1"/>
</dbReference>
<evidence type="ECO:0000256" key="3">
    <source>
        <dbReference type="ARBA" id="ARBA00022475"/>
    </source>
</evidence>
<dbReference type="RefSeq" id="WP_124220761.1">
    <property type="nucleotide sequence ID" value="NZ_RKQL01000001.1"/>
</dbReference>
<keyword evidence="3" id="KW-1003">Cell membrane</keyword>
<dbReference type="EMBL" id="RKQL01000001">
    <property type="protein sequence ID" value="RPE73145.1"/>
    <property type="molecule type" value="Genomic_DNA"/>
</dbReference>
<evidence type="ECO:0000259" key="6">
    <source>
        <dbReference type="PROSITE" id="PS50893"/>
    </source>
</evidence>
<dbReference type="InterPro" id="IPR003593">
    <property type="entry name" value="AAA+_ATPase"/>
</dbReference>
<keyword evidence="2" id="KW-0813">Transport</keyword>
<dbReference type="SUPFAM" id="SSF52540">
    <property type="entry name" value="P-loop containing nucleoside triphosphate hydrolases"/>
    <property type="match status" value="1"/>
</dbReference>
<comment type="similarity">
    <text evidence="1">Belongs to the ABC transporter superfamily.</text>
</comment>
<dbReference type="Pfam" id="PF00005">
    <property type="entry name" value="ABC_tran"/>
    <property type="match status" value="1"/>
</dbReference>
<dbReference type="PROSITE" id="PS50893">
    <property type="entry name" value="ABC_TRANSPORTER_2"/>
    <property type="match status" value="1"/>
</dbReference>
<evidence type="ECO:0000256" key="1">
    <source>
        <dbReference type="ARBA" id="ARBA00005417"/>
    </source>
</evidence>
<dbReference type="InterPro" id="IPR015860">
    <property type="entry name" value="ABC_transpr_TagH-like"/>
</dbReference>
<sequence length="412" mass="45445">MCSDWVIEAEQLGKCYRRYRHPIERLREALWPRGKTAAQEFWSLRDVTFRLGRGQAMGIIGLNGAGKSTLLQLIAGTLTPSTGRVRTQGRIAALLELGSGFNPEFTGRENIFLNAATLGLSEREISERLDAIIDFSGIGHHIDQPVKTYSSGMYVRLAFSIATSVEPDILIVDEALSVGDGAFARKSFDRIMEIRQRGATVLFCSHALFHVEVFCDTAMWLHEGRVREQGEVTRVLAHYQEFLDQAAAPPVVAPHAAHDPTQAGNPIQAPESLQGQARLVAVRVALDGQVGDELYGRSGASTLRVEIDFESDPALPAPTAAVVLSSESGRILATQFSLGSGRPLTRDRQGRATAVFECDHLPFNKGRYRVGAYILCERGIHVYQWIDPVAHINLHRDTLDLGFFVWSGRWGP</sequence>
<dbReference type="CDD" id="cd03220">
    <property type="entry name" value="ABC_KpsT_Wzt"/>
    <property type="match status" value="1"/>
</dbReference>
<dbReference type="GO" id="GO:0140359">
    <property type="term" value="F:ABC-type transporter activity"/>
    <property type="evidence" value="ECO:0007669"/>
    <property type="project" value="InterPro"/>
</dbReference>
<evidence type="ECO:0000256" key="4">
    <source>
        <dbReference type="ARBA" id="ARBA00022741"/>
    </source>
</evidence>
<dbReference type="Proteomes" id="UP000272193">
    <property type="component" value="Unassembled WGS sequence"/>
</dbReference>
<keyword evidence="5 7" id="KW-0067">ATP-binding</keyword>
<organism evidence="7 8">
    <name type="scientific">Tibeticola sediminis</name>
    <dbReference type="NCBI Taxonomy" id="1917811"/>
    <lineage>
        <taxon>Bacteria</taxon>
        <taxon>Pseudomonadati</taxon>
        <taxon>Pseudomonadota</taxon>
        <taxon>Betaproteobacteria</taxon>
        <taxon>Burkholderiales</taxon>
        <taxon>Comamonadaceae</taxon>
        <taxon>Tibeticola</taxon>
    </lineage>
</organism>
<evidence type="ECO:0000313" key="7">
    <source>
        <dbReference type="EMBL" id="RPE73145.1"/>
    </source>
</evidence>
<dbReference type="InterPro" id="IPR003439">
    <property type="entry name" value="ABC_transporter-like_ATP-bd"/>
</dbReference>
<keyword evidence="8" id="KW-1185">Reference proteome</keyword>
<dbReference type="AlphaFoldDB" id="A0A3N4UWF3"/>
<dbReference type="OrthoDB" id="9778870at2"/>
<keyword evidence="3" id="KW-0472">Membrane</keyword>
<name>A0A3N4UWF3_9BURK</name>
<feature type="domain" description="ABC transporter" evidence="6">
    <location>
        <begin position="24"/>
        <end position="248"/>
    </location>
</feature>
<evidence type="ECO:0000313" key="8">
    <source>
        <dbReference type="Proteomes" id="UP000272193"/>
    </source>
</evidence>
<dbReference type="GO" id="GO:0016887">
    <property type="term" value="F:ATP hydrolysis activity"/>
    <property type="evidence" value="ECO:0007669"/>
    <property type="project" value="InterPro"/>
</dbReference>
<keyword evidence="4" id="KW-0547">Nucleotide-binding</keyword>
<evidence type="ECO:0000256" key="2">
    <source>
        <dbReference type="ARBA" id="ARBA00022448"/>
    </source>
</evidence>
<dbReference type="Gene3D" id="3.40.50.300">
    <property type="entry name" value="P-loop containing nucleotide triphosphate hydrolases"/>
    <property type="match status" value="1"/>
</dbReference>
<gene>
    <name evidence="7" type="ORF">EDC62_0856</name>
</gene>
<dbReference type="GO" id="GO:0016020">
    <property type="term" value="C:membrane"/>
    <property type="evidence" value="ECO:0007669"/>
    <property type="project" value="InterPro"/>
</dbReference>